<feature type="compositionally biased region" description="Basic and acidic residues" evidence="9">
    <location>
        <begin position="466"/>
        <end position="476"/>
    </location>
</feature>
<dbReference type="PANTHER" id="PTHR11618">
    <property type="entry name" value="TRANSCRIPTION INITIATION FACTOR IIB-RELATED"/>
    <property type="match status" value="1"/>
</dbReference>
<dbReference type="GO" id="GO:0097550">
    <property type="term" value="C:transcription preinitiation complex"/>
    <property type="evidence" value="ECO:0007669"/>
    <property type="project" value="TreeGrafter"/>
</dbReference>
<dbReference type="GO" id="GO:0000995">
    <property type="term" value="F:RNA polymerase III general transcription initiation factor activity"/>
    <property type="evidence" value="ECO:0007669"/>
    <property type="project" value="TreeGrafter"/>
</dbReference>
<keyword evidence="5" id="KW-0862">Zinc</keyword>
<feature type="compositionally biased region" description="Acidic residues" evidence="9">
    <location>
        <begin position="871"/>
        <end position="880"/>
    </location>
</feature>
<keyword evidence="13" id="KW-1185">Reference proteome</keyword>
<dbReference type="FunFam" id="1.10.472.10:FF:000002">
    <property type="entry name" value="Transcription factor IIIB 90 kDa subunit"/>
    <property type="match status" value="1"/>
</dbReference>
<feature type="compositionally biased region" description="Acidic residues" evidence="9">
    <location>
        <begin position="588"/>
        <end position="601"/>
    </location>
</feature>
<dbReference type="GO" id="GO:0005634">
    <property type="term" value="C:nucleus"/>
    <property type="evidence" value="ECO:0007669"/>
    <property type="project" value="UniProtKB-SubCell"/>
</dbReference>
<evidence type="ECO:0000259" key="10">
    <source>
        <dbReference type="Pfam" id="PF00382"/>
    </source>
</evidence>
<feature type="domain" description="Brf1 TBP-binding" evidence="11">
    <location>
        <begin position="675"/>
        <end position="791"/>
    </location>
</feature>
<dbReference type="Pfam" id="PF07741">
    <property type="entry name" value="BRF1"/>
    <property type="match status" value="1"/>
</dbReference>
<keyword evidence="4" id="KW-0863">Zinc-finger</keyword>
<evidence type="ECO:0000256" key="4">
    <source>
        <dbReference type="ARBA" id="ARBA00022771"/>
    </source>
</evidence>
<evidence type="ECO:0000313" key="12">
    <source>
        <dbReference type="EMBL" id="CAK4030489.1"/>
    </source>
</evidence>
<dbReference type="AlphaFoldDB" id="A0AAI9EBX9"/>
<evidence type="ECO:0000256" key="2">
    <source>
        <dbReference type="ARBA" id="ARBA00010857"/>
    </source>
</evidence>
<name>A0AAI9EBX9_9PEZI</name>
<evidence type="ECO:0000256" key="8">
    <source>
        <dbReference type="ARBA" id="ARBA00023242"/>
    </source>
</evidence>
<protein>
    <submittedName>
        <fullName evidence="12">Transcription factor IIIB 60 kDa subunit</fullName>
    </submittedName>
</protein>
<proteinExistence type="inferred from homology"/>
<evidence type="ECO:0000313" key="13">
    <source>
        <dbReference type="Proteomes" id="UP001296104"/>
    </source>
</evidence>
<feature type="domain" description="Transcription factor TFIIB cyclin-like" evidence="10">
    <location>
        <begin position="219"/>
        <end position="307"/>
    </location>
</feature>
<dbReference type="PANTHER" id="PTHR11618:SF4">
    <property type="entry name" value="TRANSCRIPTION FACTOR IIIB 90 KDA SUBUNIT"/>
    <property type="match status" value="1"/>
</dbReference>
<dbReference type="InterPro" id="IPR000812">
    <property type="entry name" value="TFIIB"/>
</dbReference>
<dbReference type="Pfam" id="PF00382">
    <property type="entry name" value="TFIIB"/>
    <property type="match status" value="2"/>
</dbReference>
<feature type="compositionally biased region" description="Basic and acidic residues" evidence="9">
    <location>
        <begin position="346"/>
        <end position="367"/>
    </location>
</feature>
<evidence type="ECO:0000256" key="5">
    <source>
        <dbReference type="ARBA" id="ARBA00022833"/>
    </source>
</evidence>
<keyword evidence="3" id="KW-0479">Metal-binding</keyword>
<feature type="compositionally biased region" description="Polar residues" evidence="9">
    <location>
        <begin position="436"/>
        <end position="447"/>
    </location>
</feature>
<evidence type="ECO:0000256" key="3">
    <source>
        <dbReference type="ARBA" id="ARBA00022723"/>
    </source>
</evidence>
<keyword evidence="7" id="KW-0804">Transcription</keyword>
<feature type="compositionally biased region" description="Polar residues" evidence="9">
    <location>
        <begin position="519"/>
        <end position="540"/>
    </location>
</feature>
<dbReference type="GO" id="GO:0001006">
    <property type="term" value="F:RNA polymerase III type 3 promoter sequence-specific DNA binding"/>
    <property type="evidence" value="ECO:0007669"/>
    <property type="project" value="TreeGrafter"/>
</dbReference>
<evidence type="ECO:0000259" key="11">
    <source>
        <dbReference type="Pfam" id="PF07741"/>
    </source>
</evidence>
<feature type="region of interest" description="Disordered" evidence="9">
    <location>
        <begin position="717"/>
        <end position="918"/>
    </location>
</feature>
<dbReference type="InterPro" id="IPR013150">
    <property type="entry name" value="TFIIB_cyclin"/>
</dbReference>
<dbReference type="Gene3D" id="1.10.472.10">
    <property type="entry name" value="Cyclin-like"/>
    <property type="match status" value="2"/>
</dbReference>
<keyword evidence="8" id="KW-0539">Nucleus</keyword>
<comment type="caution">
    <text evidence="12">The sequence shown here is derived from an EMBL/GenBank/DDBJ whole genome shotgun (WGS) entry which is preliminary data.</text>
</comment>
<keyword evidence="6" id="KW-0805">Transcription regulation</keyword>
<feature type="compositionally biased region" description="Acidic residues" evidence="9">
    <location>
        <begin position="847"/>
        <end position="863"/>
    </location>
</feature>
<feature type="compositionally biased region" description="Polar residues" evidence="9">
    <location>
        <begin position="404"/>
        <end position="415"/>
    </location>
</feature>
<evidence type="ECO:0000256" key="6">
    <source>
        <dbReference type="ARBA" id="ARBA00023015"/>
    </source>
</evidence>
<evidence type="ECO:0000256" key="9">
    <source>
        <dbReference type="SAM" id="MobiDB-lite"/>
    </source>
</evidence>
<comment type="subcellular location">
    <subcellularLocation>
        <location evidence="1">Nucleus</location>
    </subcellularLocation>
</comment>
<feature type="compositionally biased region" description="Polar residues" evidence="9">
    <location>
        <begin position="477"/>
        <end position="492"/>
    </location>
</feature>
<feature type="compositionally biased region" description="Acidic residues" evidence="9">
    <location>
        <begin position="909"/>
        <end position="918"/>
    </location>
</feature>
<dbReference type="InterPro" id="IPR011665">
    <property type="entry name" value="BRF1_TBP-bd_dom"/>
</dbReference>
<feature type="domain" description="Transcription factor TFIIB cyclin-like" evidence="10">
    <location>
        <begin position="119"/>
        <end position="205"/>
    </location>
</feature>
<evidence type="ECO:0000256" key="1">
    <source>
        <dbReference type="ARBA" id="ARBA00004123"/>
    </source>
</evidence>
<dbReference type="Proteomes" id="UP001296104">
    <property type="component" value="Unassembled WGS sequence"/>
</dbReference>
<feature type="compositionally biased region" description="Basic and acidic residues" evidence="9">
    <location>
        <begin position="644"/>
        <end position="654"/>
    </location>
</feature>
<feature type="compositionally biased region" description="Basic residues" evidence="9">
    <location>
        <begin position="728"/>
        <end position="745"/>
    </location>
</feature>
<accession>A0AAI9EBX9</accession>
<gene>
    <name evidence="12" type="ORF">LECACI_7A005647</name>
</gene>
<dbReference type="GO" id="GO:0008270">
    <property type="term" value="F:zinc ion binding"/>
    <property type="evidence" value="ECO:0007669"/>
    <property type="project" value="UniProtKB-KW"/>
</dbReference>
<evidence type="ECO:0000256" key="7">
    <source>
        <dbReference type="ARBA" id="ARBA00023163"/>
    </source>
</evidence>
<dbReference type="InterPro" id="IPR036915">
    <property type="entry name" value="Cyclin-like_sf"/>
</dbReference>
<organism evidence="12 13">
    <name type="scientific">Lecanosticta acicola</name>
    <dbReference type="NCBI Taxonomy" id="111012"/>
    <lineage>
        <taxon>Eukaryota</taxon>
        <taxon>Fungi</taxon>
        <taxon>Dikarya</taxon>
        <taxon>Ascomycota</taxon>
        <taxon>Pezizomycotina</taxon>
        <taxon>Dothideomycetes</taxon>
        <taxon>Dothideomycetidae</taxon>
        <taxon>Mycosphaerellales</taxon>
        <taxon>Mycosphaerellaceae</taxon>
        <taxon>Lecanosticta</taxon>
    </lineage>
</organism>
<sequence length="918" mass="101219">MPNPVRRPRLQGLKNPPKRQPGPPKTAKSAQPEKPKCPNCNAENLELVGDALVCQNCFTEADRTLIVAEVQFNEDAGGRATVQGGMVAENARHAKTMGGAPVMRKIGGGERNTAADIQNQGRRILSGLCPKLGIEEFIQIQAEQIWGLAAGINFSAGRKTDEVAGACLYAACRRQKDNRILLMDIAELLKINVFRIGEVYREMCKELYLTGDNVGHQHLQELEPLIKKYCDKLQFADKTKIVAEDALKIIRRMNRDWIVAGRNPAGLCGACIILAARMNNFQRSVREVVYVSKVADVTIAKRVEEFRRTRSAGLSVDMFRQYANKIKHQHDPPSLYLSNQREEIMEKRRQRRADHMRAQEQLHESQERQSQPPVINIPDDASAASSRLSSLEPVIGATDPRGIQRQTQADPTLSDTTGPVPTPPTTQPSSQLGPTEQFSEQASSQSTGKRKAESLGPSDDDAVQDDPSHKRQRTEEVSSSNDNVPSEPATQESTKRKRQNEDDARGSLDASPAPIQEIINGSSQKRPWTVDPSPTASQHNGRLGPRFDEDGFAIPALPPRVDSPEIEAPVPRKRGRPPKEDRPPEIDISQEELDVEDYLELEIEKALQDGEVEENRGEVENEKKEAEEKALEEALERAQALSREQQELEAGRLKEKREAAGMDYWNTDTDDLALEFENDPEIEHCLLKPHEVAIKEKIWVAHNEDWLRKQAEKEMLAEVAKATNPNGRGRKSKKGEKGGKRKKRGKMGDGSVLTESSTPIESPADATLAMLEKHRPQKSAHVDFSALQRIYGRQTPSRAGSTTPDGSGSSSVGVTPAPGREQSATPAPSEAAQAEVESTASPGATADDQDDDVEEDVGADEDPWSGLDQNPEADEDGDAEVDFRKAMLTDQVAEDEYGMVGGGDFGSYESEDGGYDEY</sequence>
<dbReference type="CDD" id="cd20554">
    <property type="entry name" value="CYCLIN_TFIIIB90_rpt2"/>
    <property type="match status" value="1"/>
</dbReference>
<feature type="compositionally biased region" description="Low complexity" evidence="9">
    <location>
        <begin position="381"/>
        <end position="391"/>
    </location>
</feature>
<dbReference type="GO" id="GO:0017025">
    <property type="term" value="F:TBP-class protein binding"/>
    <property type="evidence" value="ECO:0007669"/>
    <property type="project" value="InterPro"/>
</dbReference>
<dbReference type="SUPFAM" id="SSF47954">
    <property type="entry name" value="Cyclin-like"/>
    <property type="match status" value="2"/>
</dbReference>
<feature type="compositionally biased region" description="Basic and acidic residues" evidence="9">
    <location>
        <begin position="602"/>
        <end position="636"/>
    </location>
</feature>
<feature type="compositionally biased region" description="Low complexity" evidence="9">
    <location>
        <begin position="799"/>
        <end position="819"/>
    </location>
</feature>
<dbReference type="GO" id="GO:0000126">
    <property type="term" value="C:transcription factor TFIIIB complex"/>
    <property type="evidence" value="ECO:0007669"/>
    <property type="project" value="TreeGrafter"/>
</dbReference>
<dbReference type="Gene3D" id="1.20.5.650">
    <property type="entry name" value="Single helix bin"/>
    <property type="match status" value="1"/>
</dbReference>
<dbReference type="PRINTS" id="PR00685">
    <property type="entry name" value="TIFACTORIIB"/>
</dbReference>
<dbReference type="GO" id="GO:0070897">
    <property type="term" value="P:transcription preinitiation complex assembly"/>
    <property type="evidence" value="ECO:0007669"/>
    <property type="project" value="InterPro"/>
</dbReference>
<comment type="similarity">
    <text evidence="2">Belongs to the TFIIB family.</text>
</comment>
<dbReference type="EMBL" id="CAVMBE010000037">
    <property type="protein sequence ID" value="CAK4030489.1"/>
    <property type="molecule type" value="Genomic_DNA"/>
</dbReference>
<feature type="region of interest" description="Disordered" evidence="9">
    <location>
        <begin position="1"/>
        <end position="36"/>
    </location>
</feature>
<reference evidence="12" key="1">
    <citation type="submission" date="2023-11" db="EMBL/GenBank/DDBJ databases">
        <authorList>
            <person name="Alioto T."/>
            <person name="Alioto T."/>
            <person name="Gomez Garrido J."/>
        </authorList>
    </citation>
    <scope>NUCLEOTIDE SEQUENCE</scope>
</reference>
<feature type="region of interest" description="Disordered" evidence="9">
    <location>
        <begin position="346"/>
        <end position="654"/>
    </location>
</feature>